<name>A0A0D5Y5F9_9PSED</name>
<dbReference type="KEGG" id="pcz:PCL1606_51160"/>
<evidence type="ECO:0000313" key="2">
    <source>
        <dbReference type="Proteomes" id="UP000032748"/>
    </source>
</evidence>
<dbReference type="Proteomes" id="UP000032748">
    <property type="component" value="Chromosome"/>
</dbReference>
<accession>A0A0D5Y5F9</accession>
<protein>
    <submittedName>
        <fullName evidence="1">Uncharacterized protein</fullName>
    </submittedName>
</protein>
<dbReference type="PATRIC" id="fig|587753.10.peg.5106"/>
<dbReference type="EMBL" id="CP011110">
    <property type="protein sequence ID" value="AKA26563.1"/>
    <property type="molecule type" value="Genomic_DNA"/>
</dbReference>
<evidence type="ECO:0000313" key="1">
    <source>
        <dbReference type="EMBL" id="AKA26563.1"/>
    </source>
</evidence>
<sequence length="51" mass="5412">MMRVGRDGCSACRKKASVGGEMVTDADKARSGRRQSVGASLLAIASVQTRW</sequence>
<proteinExistence type="predicted"/>
<organism evidence="1 2">
    <name type="scientific">Pseudomonas chlororaphis</name>
    <dbReference type="NCBI Taxonomy" id="587753"/>
    <lineage>
        <taxon>Bacteria</taxon>
        <taxon>Pseudomonadati</taxon>
        <taxon>Pseudomonadota</taxon>
        <taxon>Gammaproteobacteria</taxon>
        <taxon>Pseudomonadales</taxon>
        <taxon>Pseudomonadaceae</taxon>
        <taxon>Pseudomonas</taxon>
    </lineage>
</organism>
<dbReference type="AlphaFoldDB" id="A0A0D5Y5F9"/>
<gene>
    <name evidence="1" type="ORF">PCL1606_51160</name>
</gene>
<reference evidence="1 2" key="1">
    <citation type="journal article" date="2015" name="Mol. Plant Microbe Interact.">
        <title>Comparative Genomic Analysis of Pseudomonas chlororaphis PCL1606 Reveals New Insight into Antifungal Compounds Involved in Biocontrol.</title>
        <authorList>
            <person name="Calderon C.E."/>
            <person name="Ramos C."/>
            <person name="de Vicente A."/>
            <person name="Cazorla F.M."/>
        </authorList>
    </citation>
    <scope>NUCLEOTIDE SEQUENCE [LARGE SCALE GENOMIC DNA]</scope>
    <source>
        <strain evidence="1 2">PCL1606</strain>
    </source>
</reference>